<feature type="transmembrane region" description="Helical" evidence="1">
    <location>
        <begin position="56"/>
        <end position="77"/>
    </location>
</feature>
<dbReference type="Proteomes" id="UP001597221">
    <property type="component" value="Unassembled WGS sequence"/>
</dbReference>
<feature type="transmembrane region" description="Helical" evidence="1">
    <location>
        <begin position="16"/>
        <end position="36"/>
    </location>
</feature>
<reference evidence="3" key="1">
    <citation type="journal article" date="2019" name="Int. J. Syst. Evol. Microbiol.">
        <title>The Global Catalogue of Microorganisms (GCM) 10K type strain sequencing project: providing services to taxonomists for standard genome sequencing and annotation.</title>
        <authorList>
            <consortium name="The Broad Institute Genomics Platform"/>
            <consortium name="The Broad Institute Genome Sequencing Center for Infectious Disease"/>
            <person name="Wu L."/>
            <person name="Ma J."/>
        </authorList>
    </citation>
    <scope>NUCLEOTIDE SEQUENCE [LARGE SCALE GENOMIC DNA]</scope>
    <source>
        <strain evidence="3">CGMCC 1.12376</strain>
    </source>
</reference>
<evidence type="ECO:0000313" key="2">
    <source>
        <dbReference type="EMBL" id="MFD1606426.1"/>
    </source>
</evidence>
<accession>A0ABW4HM69</accession>
<evidence type="ECO:0000313" key="3">
    <source>
        <dbReference type="Proteomes" id="UP001597221"/>
    </source>
</evidence>
<name>A0ABW4HM69_9BACI</name>
<evidence type="ECO:0000256" key="1">
    <source>
        <dbReference type="SAM" id="Phobius"/>
    </source>
</evidence>
<keyword evidence="1" id="KW-1133">Transmembrane helix</keyword>
<proteinExistence type="predicted"/>
<dbReference type="RefSeq" id="WP_251516085.1">
    <property type="nucleotide sequence ID" value="NZ_JAMBON010000032.1"/>
</dbReference>
<keyword evidence="1" id="KW-0472">Membrane</keyword>
<feature type="transmembrane region" description="Helical" evidence="1">
    <location>
        <begin position="98"/>
        <end position="121"/>
    </location>
</feature>
<keyword evidence="3" id="KW-1185">Reference proteome</keyword>
<feature type="transmembrane region" description="Helical" evidence="1">
    <location>
        <begin position="205"/>
        <end position="224"/>
    </location>
</feature>
<comment type="caution">
    <text evidence="2">The sequence shown here is derived from an EMBL/GenBank/DDBJ whole genome shotgun (WGS) entry which is preliminary data.</text>
</comment>
<dbReference type="EMBL" id="JBHUDE010000005">
    <property type="protein sequence ID" value="MFD1606426.1"/>
    <property type="molecule type" value="Genomic_DNA"/>
</dbReference>
<sequence length="229" mass="26314">MFAITWREFTSQFKSIRSIIIILFIFGVTTGSAKLISQFEMQLKDLGLGDNAYVGGLMLLLFVASPLFVTSISHSIVNKEVDSRTIRFLATKTSRQNIILGKFLGNFLFWMFCLVIALLLIVPFSHAFYFSEFIQSVIYVSYFIGLTLFLSTIIRNPSLTMFLGISLSIALPIIGIWGMFTKNFIIKSISYVTPYFYYTQDHTSYTYFVLIFTLIFLVLSLMVFKRRDL</sequence>
<keyword evidence="1" id="KW-0812">Transmembrane</keyword>
<organism evidence="2 3">
    <name type="scientific">Oceanobacillus luteolus</name>
    <dbReference type="NCBI Taxonomy" id="1274358"/>
    <lineage>
        <taxon>Bacteria</taxon>
        <taxon>Bacillati</taxon>
        <taxon>Bacillota</taxon>
        <taxon>Bacilli</taxon>
        <taxon>Bacillales</taxon>
        <taxon>Bacillaceae</taxon>
        <taxon>Oceanobacillus</taxon>
    </lineage>
</organism>
<dbReference type="Pfam" id="PF12679">
    <property type="entry name" value="ABC2_membrane_2"/>
    <property type="match status" value="1"/>
</dbReference>
<gene>
    <name evidence="2" type="ORF">ACFSBH_01900</name>
</gene>
<feature type="transmembrane region" description="Helical" evidence="1">
    <location>
        <begin position="133"/>
        <end position="154"/>
    </location>
</feature>
<protein>
    <submittedName>
        <fullName evidence="2">ABC transporter permease</fullName>
    </submittedName>
</protein>
<feature type="transmembrane region" description="Helical" evidence="1">
    <location>
        <begin position="161"/>
        <end position="185"/>
    </location>
</feature>